<dbReference type="EMBL" id="HBJA01090814">
    <property type="protein sequence ID" value="CAE0820434.1"/>
    <property type="molecule type" value="Transcribed_RNA"/>
</dbReference>
<proteinExistence type="predicted"/>
<gene>
    <name evidence="1" type="ORF">EGYM00163_LOCUS31606</name>
</gene>
<accession>A0A7S4FZN3</accession>
<name>A0A7S4FZN3_9EUGL</name>
<sequence length="118" mass="12650">MHMNESFTLQCVVSLRLNNSHSEVLGPGSGVFYLRGTVNKRVPATIVGPSAAPDCVAVQCECICHSQLYLDCPLDHLTFPISCAQSSWAPESHGPFSITRLPSPGQGCGQLQPSTPLR</sequence>
<evidence type="ECO:0000313" key="1">
    <source>
        <dbReference type="EMBL" id="CAE0820434.1"/>
    </source>
</evidence>
<dbReference type="AlphaFoldDB" id="A0A7S4FZN3"/>
<protein>
    <submittedName>
        <fullName evidence="1">Uncharacterized protein</fullName>
    </submittedName>
</protein>
<reference evidence="1" key="1">
    <citation type="submission" date="2021-01" db="EMBL/GenBank/DDBJ databases">
        <authorList>
            <person name="Corre E."/>
            <person name="Pelletier E."/>
            <person name="Niang G."/>
            <person name="Scheremetjew M."/>
            <person name="Finn R."/>
            <person name="Kale V."/>
            <person name="Holt S."/>
            <person name="Cochrane G."/>
            <person name="Meng A."/>
            <person name="Brown T."/>
            <person name="Cohen L."/>
        </authorList>
    </citation>
    <scope>NUCLEOTIDE SEQUENCE</scope>
    <source>
        <strain evidence="1">CCMP1594</strain>
    </source>
</reference>
<organism evidence="1">
    <name type="scientific">Eutreptiella gymnastica</name>
    <dbReference type="NCBI Taxonomy" id="73025"/>
    <lineage>
        <taxon>Eukaryota</taxon>
        <taxon>Discoba</taxon>
        <taxon>Euglenozoa</taxon>
        <taxon>Euglenida</taxon>
        <taxon>Spirocuta</taxon>
        <taxon>Euglenophyceae</taxon>
        <taxon>Eutreptiales</taxon>
        <taxon>Eutreptiaceae</taxon>
        <taxon>Eutreptiella</taxon>
    </lineage>
</organism>